<dbReference type="InterPro" id="IPR036390">
    <property type="entry name" value="WH_DNA-bd_sf"/>
</dbReference>
<dbReference type="PANTHER" id="PTHR28637:SF1">
    <property type="entry name" value="DNA REPLICATION FACTOR CDT1"/>
    <property type="match status" value="1"/>
</dbReference>
<dbReference type="GO" id="GO:0003677">
    <property type="term" value="F:DNA binding"/>
    <property type="evidence" value="ECO:0007669"/>
    <property type="project" value="InterPro"/>
</dbReference>
<evidence type="ECO:0000256" key="4">
    <source>
        <dbReference type="SAM" id="MobiDB-lite"/>
    </source>
</evidence>
<dbReference type="InterPro" id="IPR045173">
    <property type="entry name" value="Cdt1"/>
</dbReference>
<dbReference type="Pfam" id="PF16679">
    <property type="entry name" value="CDT1_C"/>
    <property type="match status" value="1"/>
</dbReference>
<dbReference type="VEuPathDB" id="VectorBase:LLONM1_008091"/>
<protein>
    <submittedName>
        <fullName evidence="6">Putative dna replication factor cdt1</fullName>
    </submittedName>
</protein>
<reference evidence="6" key="1">
    <citation type="journal article" date="2020" name="BMC">
        <title>Leishmania infection induces a limited differential gene expression in the sand fly midgut.</title>
        <authorList>
            <person name="Coutinho-Abreu I.V."/>
            <person name="Serafim T.D."/>
            <person name="Meneses C."/>
            <person name="Kamhawi S."/>
            <person name="Oliveira F."/>
            <person name="Valenzuela J.G."/>
        </authorList>
    </citation>
    <scope>NUCLEOTIDE SEQUENCE</scope>
    <source>
        <strain evidence="6">Jacobina</strain>
        <tissue evidence="6">Midgut</tissue>
    </source>
</reference>
<sequence>MYQPPISSYFNARKRLASDYLCAPTSKKLLLAPGGDAIKAKEAINVDKVQKPIEAVANGEKAERVLPPNPKRQIVVARKKRLVAKEKSCGTGSVVPGAKVPVMSSANSQENVEEKKASMDLSIKEIQEKVKKSKKLTDLKEQLLKLQEMEKKRQMLLRQNTTPTKVEAPKEEGQSLKKFNKLDLEVLSPTKVFKSPLKMKIPTPGEAAHKPDTTLMSPRKDAAPRSARKVLFSPQKGDEGQSEASSSTPAYEKYASLVESGRPGLQLPFKYRQLVEIFKSCDAVCAMFHNRKETITFKKLKPAVQQLCRKTFTPAHLAQIETIFPGAYTFHQSKTRNYGSTSKQDYFQLVIEPKPDHLSPQILIERQKTFTSAIEMRVRRQHDTFLRSLTPPMVIPMQKITRWHPEFDLEACPAIPEANLPRPPNEEKFSSARDVLSAAKNLFNCSTSMERTTELLEARQALPEPQKKAETAVSDLLKRVPAKLVEKIRAKQAAKALEAMTRRPSQDEEAVAYSRLPELAKHIRNIFMTEKKSCLTLEIVLGKIANSYRANLPAHVIESLIGVLSREVKEWLSIEEIRKVKYVKLARGIDFWQLSRKLERLATEKSV</sequence>
<dbReference type="Gene3D" id="1.10.10.1420">
    <property type="entry name" value="DNA replication factor Cdt1, C-terminal WH domain"/>
    <property type="match status" value="1"/>
</dbReference>
<dbReference type="GO" id="GO:0070182">
    <property type="term" value="F:DNA polymerase binding"/>
    <property type="evidence" value="ECO:0007669"/>
    <property type="project" value="TreeGrafter"/>
</dbReference>
<evidence type="ECO:0000256" key="1">
    <source>
        <dbReference type="ARBA" id="ARBA00008356"/>
    </source>
</evidence>
<dbReference type="GO" id="GO:0030174">
    <property type="term" value="P:regulation of DNA-templated DNA replication initiation"/>
    <property type="evidence" value="ECO:0007669"/>
    <property type="project" value="InterPro"/>
</dbReference>
<dbReference type="Pfam" id="PF08839">
    <property type="entry name" value="CDT1"/>
    <property type="match status" value="1"/>
</dbReference>
<keyword evidence="2" id="KW-0131">Cell cycle</keyword>
<evidence type="ECO:0000313" key="6">
    <source>
        <dbReference type="EMBL" id="MBC1171164.1"/>
    </source>
</evidence>
<proteinExistence type="inferred from homology"/>
<dbReference type="GO" id="GO:0000076">
    <property type="term" value="P:DNA replication checkpoint signaling"/>
    <property type="evidence" value="ECO:0007669"/>
    <property type="project" value="TreeGrafter"/>
</dbReference>
<comment type="similarity">
    <text evidence="1">Belongs to the Cdt1 family.</text>
</comment>
<dbReference type="CDD" id="cd08674">
    <property type="entry name" value="Cdt1_m"/>
    <property type="match status" value="1"/>
</dbReference>
<dbReference type="InterPro" id="IPR014939">
    <property type="entry name" value="CDT1_Gemini-bd-like"/>
</dbReference>
<dbReference type="InterPro" id="IPR038090">
    <property type="entry name" value="Cdt1_C_WH_dom_sf"/>
</dbReference>
<dbReference type="AlphaFoldDB" id="A0A7G3AHG1"/>
<dbReference type="InterPro" id="IPR032054">
    <property type="entry name" value="Cdt1_C"/>
</dbReference>
<dbReference type="GO" id="GO:0005634">
    <property type="term" value="C:nucleus"/>
    <property type="evidence" value="ECO:0007669"/>
    <property type="project" value="TreeGrafter"/>
</dbReference>
<accession>A0A7G3AHG1</accession>
<dbReference type="GO" id="GO:0071163">
    <property type="term" value="P:DNA replication preinitiation complex assembly"/>
    <property type="evidence" value="ECO:0007669"/>
    <property type="project" value="InterPro"/>
</dbReference>
<feature type="region of interest" description="Disordered" evidence="4">
    <location>
        <begin position="200"/>
        <end position="249"/>
    </location>
</feature>
<evidence type="ECO:0000259" key="5">
    <source>
        <dbReference type="SMART" id="SM01075"/>
    </source>
</evidence>
<feature type="compositionally biased region" description="Basic and acidic residues" evidence="4">
    <location>
        <begin position="207"/>
        <end position="223"/>
    </location>
</feature>
<dbReference type="GO" id="GO:0000278">
    <property type="term" value="P:mitotic cell cycle"/>
    <property type="evidence" value="ECO:0007669"/>
    <property type="project" value="TreeGrafter"/>
</dbReference>
<evidence type="ECO:0000256" key="3">
    <source>
        <dbReference type="SAM" id="Coils"/>
    </source>
</evidence>
<feature type="coiled-coil region" evidence="3">
    <location>
        <begin position="109"/>
        <end position="159"/>
    </location>
</feature>
<keyword evidence="3" id="KW-0175">Coiled coil</keyword>
<feature type="domain" description="CDT1 Geminin-binding" evidence="5">
    <location>
        <begin position="267"/>
        <end position="422"/>
    </location>
</feature>
<dbReference type="SMART" id="SM01075">
    <property type="entry name" value="CDT1"/>
    <property type="match status" value="1"/>
</dbReference>
<dbReference type="PANTHER" id="PTHR28637">
    <property type="entry name" value="DNA REPLICATION FACTOR CDT1"/>
    <property type="match status" value="1"/>
</dbReference>
<evidence type="ECO:0000256" key="2">
    <source>
        <dbReference type="ARBA" id="ARBA00023306"/>
    </source>
</evidence>
<dbReference type="EMBL" id="GITU01002461">
    <property type="protein sequence ID" value="MBC1171164.1"/>
    <property type="molecule type" value="Transcribed_RNA"/>
</dbReference>
<dbReference type="CDD" id="cd08767">
    <property type="entry name" value="Cdt1_c"/>
    <property type="match status" value="1"/>
</dbReference>
<dbReference type="SUPFAM" id="SSF46785">
    <property type="entry name" value="Winged helix' DNA-binding domain"/>
    <property type="match status" value="1"/>
</dbReference>
<organism evidence="6">
    <name type="scientific">Lutzomyia longipalpis</name>
    <name type="common">Sand fly</name>
    <dbReference type="NCBI Taxonomy" id="7200"/>
    <lineage>
        <taxon>Eukaryota</taxon>
        <taxon>Metazoa</taxon>
        <taxon>Ecdysozoa</taxon>
        <taxon>Arthropoda</taxon>
        <taxon>Hexapoda</taxon>
        <taxon>Insecta</taxon>
        <taxon>Pterygota</taxon>
        <taxon>Neoptera</taxon>
        <taxon>Endopterygota</taxon>
        <taxon>Diptera</taxon>
        <taxon>Nematocera</taxon>
        <taxon>Psychodoidea</taxon>
        <taxon>Psychodidae</taxon>
        <taxon>Lutzomyia</taxon>
        <taxon>Lutzomyia</taxon>
    </lineage>
</organism>
<name>A0A7G3AHG1_LUTLO</name>